<evidence type="ECO:0000313" key="1">
    <source>
        <dbReference type="EMBL" id="KAJ9068086.1"/>
    </source>
</evidence>
<keyword evidence="2" id="KW-1185">Reference proteome</keyword>
<gene>
    <name evidence="1" type="ORF">DSO57_1032212</name>
</gene>
<reference evidence="1" key="1">
    <citation type="submission" date="2022-04" db="EMBL/GenBank/DDBJ databases">
        <title>Genome of the entomopathogenic fungus Entomophthora muscae.</title>
        <authorList>
            <person name="Elya C."/>
            <person name="Lovett B.R."/>
            <person name="Lee E."/>
            <person name="Macias A.M."/>
            <person name="Hajek A.E."/>
            <person name="De Bivort B.L."/>
            <person name="Kasson M.T."/>
            <person name="De Fine Licht H.H."/>
            <person name="Stajich J.E."/>
        </authorList>
    </citation>
    <scope>NUCLEOTIDE SEQUENCE</scope>
    <source>
        <strain evidence="1">Berkeley</strain>
    </source>
</reference>
<dbReference type="EMBL" id="QTSX02003790">
    <property type="protein sequence ID" value="KAJ9068086.1"/>
    <property type="molecule type" value="Genomic_DNA"/>
</dbReference>
<name>A0ACC2T0F1_9FUNG</name>
<accession>A0ACC2T0F1</accession>
<comment type="caution">
    <text evidence="1">The sequence shown here is derived from an EMBL/GenBank/DDBJ whole genome shotgun (WGS) entry which is preliminary data.</text>
</comment>
<evidence type="ECO:0000313" key="2">
    <source>
        <dbReference type="Proteomes" id="UP001165960"/>
    </source>
</evidence>
<protein>
    <submittedName>
        <fullName evidence="1">Uncharacterized protein</fullName>
    </submittedName>
</protein>
<sequence length="709" mass="79818">MVNEFPLQTSFLKDKSVFLTGGTGFVGKAILELLVRDHYPHIDTIFCLVRGRKGQTVQDRLINDVLTNKLFNVVRDKLGPLRFRDLVESKMVAIEGDISLPGLGISDADRDVLRKKLNVVIHCAATVDFNERLDRSLTLNTLGTMQILDLCDECESMDGFVHVSTAYVNSNRNESVIHERVYPMVFGDPTELVGRIRGMDLPAIEEFTKEILTVYPNTYTFTKSLAENMVVERAESMRMREMTLGRTAWSLSIVRPTVVTSTAVDPVPGWVDGVSAANGIAMYIGLGVMDSTPGPRESVLDLVPVDYLANVVLRACAAFHPPGVNFTLALADPTRKVRTLEQELPIDPNEEVYPTIYHAASSAINPVSWNEFGNGVVSSWNKLPPLKKQVFPPAFHKYDTDAEYSAMLHLKQQFKFSTVAMLISLSDPKRGEKLKGQKKKLNFLYHCFTHFMTRAWEFKSTAVYRMEERQRGSQSIMSSHFGTNGLRDMPWSMYIDFFIYGMYYFVLNESNVIRPQILAEGWECVLHQRPSLVCNDEPEYVTPANPWVIANAHELRSNFIHDSAVQACLTQVNEDAARAKQVLVKELIRGERLLGGLEGVNQLQTWLASGIESIHVNRSKILKLRDMVKLRPNARVIYLPTHHSNLDFALLCHVLERYALPCPSLLPRATARSKATPQPTTLSLLTRSSPQSSHPLPPRPPWFANTWSA</sequence>
<dbReference type="Proteomes" id="UP001165960">
    <property type="component" value="Unassembled WGS sequence"/>
</dbReference>
<organism evidence="1 2">
    <name type="scientific">Entomophthora muscae</name>
    <dbReference type="NCBI Taxonomy" id="34485"/>
    <lineage>
        <taxon>Eukaryota</taxon>
        <taxon>Fungi</taxon>
        <taxon>Fungi incertae sedis</taxon>
        <taxon>Zoopagomycota</taxon>
        <taxon>Entomophthoromycotina</taxon>
        <taxon>Entomophthoromycetes</taxon>
        <taxon>Entomophthorales</taxon>
        <taxon>Entomophthoraceae</taxon>
        <taxon>Entomophthora</taxon>
    </lineage>
</organism>
<proteinExistence type="predicted"/>